<evidence type="ECO:0000313" key="4">
    <source>
        <dbReference type="Proteomes" id="UP001396334"/>
    </source>
</evidence>
<keyword evidence="4" id="KW-1185">Reference proteome</keyword>
<feature type="compositionally biased region" description="Polar residues" evidence="1">
    <location>
        <begin position="1"/>
        <end position="16"/>
    </location>
</feature>
<name>A0ABR2RWZ6_9ROSI</name>
<accession>A0ABR2RWZ6</accession>
<dbReference type="PANTHER" id="PTHR35481">
    <property type="entry name" value="DNA-DIRECTED RNA POLYMERASE SUBUNIT ALPHA"/>
    <property type="match status" value="1"/>
</dbReference>
<feature type="domain" description="DUF7903" evidence="2">
    <location>
        <begin position="65"/>
        <end position="215"/>
    </location>
</feature>
<dbReference type="InterPro" id="IPR057225">
    <property type="entry name" value="DUF7903"/>
</dbReference>
<dbReference type="EMBL" id="JBBPBN010000020">
    <property type="protein sequence ID" value="KAK9017432.1"/>
    <property type="molecule type" value="Genomic_DNA"/>
</dbReference>
<feature type="region of interest" description="Disordered" evidence="1">
    <location>
        <begin position="1"/>
        <end position="30"/>
    </location>
</feature>
<evidence type="ECO:0000313" key="3">
    <source>
        <dbReference type="EMBL" id="KAK9017432.1"/>
    </source>
</evidence>
<organism evidence="3 4">
    <name type="scientific">Hibiscus sabdariffa</name>
    <name type="common">roselle</name>
    <dbReference type="NCBI Taxonomy" id="183260"/>
    <lineage>
        <taxon>Eukaryota</taxon>
        <taxon>Viridiplantae</taxon>
        <taxon>Streptophyta</taxon>
        <taxon>Embryophyta</taxon>
        <taxon>Tracheophyta</taxon>
        <taxon>Spermatophyta</taxon>
        <taxon>Magnoliopsida</taxon>
        <taxon>eudicotyledons</taxon>
        <taxon>Gunneridae</taxon>
        <taxon>Pentapetalae</taxon>
        <taxon>rosids</taxon>
        <taxon>malvids</taxon>
        <taxon>Malvales</taxon>
        <taxon>Malvaceae</taxon>
        <taxon>Malvoideae</taxon>
        <taxon>Hibiscus</taxon>
    </lineage>
</organism>
<evidence type="ECO:0000256" key="1">
    <source>
        <dbReference type="SAM" id="MobiDB-lite"/>
    </source>
</evidence>
<comment type="caution">
    <text evidence="3">The sequence shown here is derived from an EMBL/GenBank/DDBJ whole genome shotgun (WGS) entry which is preliminary data.</text>
</comment>
<gene>
    <name evidence="3" type="ORF">V6N11_079911</name>
</gene>
<dbReference type="Pfam" id="PF25475">
    <property type="entry name" value="DUF7903"/>
    <property type="match status" value="1"/>
</dbReference>
<dbReference type="PANTHER" id="PTHR35481:SF1">
    <property type="entry name" value="DNA-DIRECTED RNA POLYMERASE SUBUNIT ALPHA"/>
    <property type="match status" value="1"/>
</dbReference>
<sequence>MVVSLTSGSCEQPQESMSDDDTAPTEVPNQLRVGDGVGFTGCQWSRCERFLPGQGHNRIQPFFANIELSPVRDMVTDISCMDMDLDLRLGLTHKRILSSLPEDEMQSIQNLIDSAILDSDVKGGLRWPFGKTSSGNRYTVVCVWHTNATAYKNATTRLKFQHADRFDFKTSYGESSDEVVLKLKGVASGLLAQDVEANAIADMLEENMSLIWRHFLRCEPFLT</sequence>
<reference evidence="3 4" key="1">
    <citation type="journal article" date="2024" name="G3 (Bethesda)">
        <title>Genome assembly of Hibiscus sabdariffa L. provides insights into metabolisms of medicinal natural products.</title>
        <authorList>
            <person name="Kim T."/>
        </authorList>
    </citation>
    <scope>NUCLEOTIDE SEQUENCE [LARGE SCALE GENOMIC DNA]</scope>
    <source>
        <strain evidence="3">TK-2024</strain>
        <tissue evidence="3">Old leaves</tissue>
    </source>
</reference>
<dbReference type="Proteomes" id="UP001396334">
    <property type="component" value="Unassembled WGS sequence"/>
</dbReference>
<protein>
    <recommendedName>
        <fullName evidence="2">DUF7903 domain-containing protein</fullName>
    </recommendedName>
</protein>
<proteinExistence type="predicted"/>
<evidence type="ECO:0000259" key="2">
    <source>
        <dbReference type="Pfam" id="PF25475"/>
    </source>
</evidence>